<evidence type="ECO:0000313" key="3">
    <source>
        <dbReference type="Proteomes" id="UP000321580"/>
    </source>
</evidence>
<dbReference type="EMBL" id="VOOR01000015">
    <property type="protein sequence ID" value="TXB63474.1"/>
    <property type="molecule type" value="Genomic_DNA"/>
</dbReference>
<sequence length="1450" mass="152438">MIRIYLMLLGLLLLSPLPAQQNGTSCADPLSLKASIPTFCPEPGRAYDTLAINFQGAPTAPEYSLCQESGALSNRVARWVEIQPQGNLLRAILTGPAQPSLTLLRGEDCSAAYPIACATGENSVELQVNTTPEARYFLLASSEANYTAAAQLTTESTYNCDPCHLVRDGFFTASPAPVDGHYEGGQTVEMCFTVTQWETTPTSERLHALELSFGPGWDLASLSPQEASSCDPGGIWAWQDSWQSAATGQQFGPGFAFDILDGSQPDGNPGNNLGMDGLGCSSINALAGNTLQFCWTITAQDCPPNTYGTFNGLEVGARLLGDGLSGSRPQTQCYAPETEVFLSGYACPDPYAPEVALTDASCRESCDGQVVVSGGGQGPWRYQAFDSTGTLIWENLASTTADTLAQLCPGQYTLSIRDYSSNQDRNIPVIINTGVYPVATATFEQSCFDGEPIYLYGQVSPVEGDVQYEWSGPNGYARETAAPLALSPGTYTLQAYVNDCPAAPVALDILAPSSIPIAEIEADTLTACPGTPITIHAIGNAQSHAWQDPSTGELLGTGDSITLSPVSGRQIMVSGTNANGCFASDVVYLSVPLSPELSVSPQGVICAGTAVTIRASAGTSFSWDTGAAADSIVIAPLSSQTYAVTITGEGGCQVVRQASITVASDASFFVSPDQAICAGESAPLIAIGGASVVWSTGETTPAIQVSPAQTTTYTAIQTDEFGCEHGELVTVNVNPDPAIHYFPADTLICAGDSVELFLFQSDTLLWSAVAAPESRRFYSTPYDFGCLNDPRFFVDVESPPSLSIGEDQSLCSPDTILLFAEGNYDSLFWSNGSTADTAVFFVDATAHIFAEAYSESGCTSTDSIEVSLNALPDLPQADCAPRLGSVLFTWATDGEAALQVNALSGQTADSTSADGAVSFSGLFPEEEVAIERALIQNGCSRTDTLVCAALPCSALSLTTFVPDTLCSLDGQASLIADVQGGTPTGNGQWAGTGVDSTGSLFDPRLAGAGAATLVYRYTDQGSTLTDTAWVMVETGLENALISCESGPDYIDFTWPALPQDTAYLFMLADSTQTAAFTATNQLRVAGLMTGDTAALTLQGLGIGWCGNTTATATCILDTFSCAPLQITADTFLCPGEVMPLHADSLNWDSWSWAPATGLSCTDCPSPLAQPNATTTYQLIAANAQGCTDTAAVTLFVGEIPDEYVPAEPIVFCPGQPLELCLPDGVIHYWVGPNAFIRVDQCLSFDAMEADMGGNYYAFMRTEACRLIKPFRMEAAPPIELDSLTEQQTVCPSDTFALSAYSPQAVSYAWAPASYLECGTCAATTGSVPQTATFSLTMTDAYGCQGEAEALVFVPDCEPAGNRPASPGHAQPLAKPRLYPNPASDALFVELPAGQDWTLTVISTATGRALYQQDAAAGTVQIPVGRLSPGTYMARATAEQETHIIKFVVSR</sequence>
<feature type="chain" id="PRO_5022822593" evidence="1">
    <location>
        <begin position="22"/>
        <end position="1450"/>
    </location>
</feature>
<organism evidence="2 3">
    <name type="scientific">Phaeodactylibacter luteus</name>
    <dbReference type="NCBI Taxonomy" id="1564516"/>
    <lineage>
        <taxon>Bacteria</taxon>
        <taxon>Pseudomonadati</taxon>
        <taxon>Bacteroidota</taxon>
        <taxon>Saprospiria</taxon>
        <taxon>Saprospirales</taxon>
        <taxon>Haliscomenobacteraceae</taxon>
        <taxon>Phaeodactylibacter</taxon>
    </lineage>
</organism>
<protein>
    <submittedName>
        <fullName evidence="2">T9SS type A sorting domain-containing protein</fullName>
    </submittedName>
</protein>
<reference evidence="2 3" key="1">
    <citation type="submission" date="2019-08" db="EMBL/GenBank/DDBJ databases">
        <title>Genome of Phaeodactylibacter luteus.</title>
        <authorList>
            <person name="Bowman J.P."/>
        </authorList>
    </citation>
    <scope>NUCLEOTIDE SEQUENCE [LARGE SCALE GENOMIC DNA]</scope>
    <source>
        <strain evidence="2 3">KCTC 42180</strain>
    </source>
</reference>
<dbReference type="NCBIfam" id="TIGR04183">
    <property type="entry name" value="Por_Secre_tail"/>
    <property type="match status" value="1"/>
</dbReference>
<feature type="signal peptide" evidence="1">
    <location>
        <begin position="1"/>
        <end position="21"/>
    </location>
</feature>
<dbReference type="RefSeq" id="WP_147167113.1">
    <property type="nucleotide sequence ID" value="NZ_VOOR01000015.1"/>
</dbReference>
<evidence type="ECO:0000313" key="2">
    <source>
        <dbReference type="EMBL" id="TXB63474.1"/>
    </source>
</evidence>
<dbReference type="Proteomes" id="UP000321580">
    <property type="component" value="Unassembled WGS sequence"/>
</dbReference>
<dbReference type="OrthoDB" id="9765926at2"/>
<proteinExistence type="predicted"/>
<name>A0A5C6RNC4_9BACT</name>
<comment type="caution">
    <text evidence="2">The sequence shown here is derived from an EMBL/GenBank/DDBJ whole genome shotgun (WGS) entry which is preliminary data.</text>
</comment>
<keyword evidence="1" id="KW-0732">Signal</keyword>
<gene>
    <name evidence="2" type="ORF">FRY97_08945</name>
</gene>
<accession>A0A5C6RNC4</accession>
<keyword evidence="3" id="KW-1185">Reference proteome</keyword>
<evidence type="ECO:0000256" key="1">
    <source>
        <dbReference type="SAM" id="SignalP"/>
    </source>
</evidence>
<dbReference type="InterPro" id="IPR026444">
    <property type="entry name" value="Secre_tail"/>
</dbReference>